<proteinExistence type="predicted"/>
<organism evidence="2">
    <name type="scientific">Epstein-Barr virus (strain GD1)</name>
    <name type="common">HHV-4</name>
    <name type="synonym">Human gammaherpesvirus 4</name>
    <dbReference type="NCBI Taxonomy" id="10376"/>
    <lineage>
        <taxon>Viruses</taxon>
        <taxon>Duplodnaviria</taxon>
        <taxon>Heunggongvirae</taxon>
        <taxon>Peploviricota</taxon>
        <taxon>Herviviricetes</taxon>
        <taxon>Herpesvirales</taxon>
        <taxon>Orthoherpesviridae</taxon>
        <taxon>Gammaherpesvirinae</taxon>
        <taxon>Lymphocryptovirus</taxon>
        <taxon>Lymphocryptovirus humangamma4</taxon>
    </lineage>
</organism>
<evidence type="ECO:0000313" key="2">
    <source>
        <dbReference type="EMBL" id="AAM75497.2"/>
    </source>
</evidence>
<dbReference type="EMBL" id="AY114173">
    <property type="protein sequence ID" value="AAM75497.2"/>
    <property type="molecule type" value="Genomic_DNA"/>
</dbReference>
<feature type="region of interest" description="Disordered" evidence="1">
    <location>
        <begin position="43"/>
        <end position="77"/>
    </location>
</feature>
<feature type="non-terminal residue" evidence="2">
    <location>
        <position position="77"/>
    </location>
</feature>
<evidence type="ECO:0000256" key="1">
    <source>
        <dbReference type="SAM" id="MobiDB-lite"/>
    </source>
</evidence>
<feature type="non-terminal residue" evidence="2">
    <location>
        <position position="1"/>
    </location>
</feature>
<protein>
    <submittedName>
        <fullName evidence="2">DNA polymerase</fullName>
    </submittedName>
</protein>
<name>Q8JMM3_EBVG</name>
<organismHost>
    <name type="scientific">Homo sapiens</name>
    <name type="common">Human</name>
    <dbReference type="NCBI Taxonomy" id="9606"/>
</organismHost>
<accession>Q8JMM3</accession>
<feature type="compositionally biased region" description="Low complexity" evidence="1">
    <location>
        <begin position="51"/>
        <end position="62"/>
    </location>
</feature>
<sequence length="77" mass="8615">LSENPRHSINLPLVAETVTLQGRTMLERAKAFVEALSPANLQALAPPRTPGRPSTPRASFESSSRRWRGRERGRWPP</sequence>
<reference evidence="2" key="1">
    <citation type="submission" date="2003-02" db="EMBL/GenBank/DDBJ databases">
        <title>Detection and typing of human herpesviruses 1-5 by consensus primer PCR and RFLP.</title>
        <authorList>
            <person name="Sakulwira K."/>
            <person name="Vanapongtipagorn P."/>
            <person name="Theamboonlers A."/>
            <person name="Poovorawan Y."/>
        </authorList>
    </citation>
    <scope>NUCLEOTIDE SEQUENCE</scope>
</reference>